<dbReference type="SUPFAM" id="SSF48371">
    <property type="entry name" value="ARM repeat"/>
    <property type="match status" value="1"/>
</dbReference>
<dbReference type="VEuPathDB" id="TrichDB:TVAG_103360"/>
<dbReference type="KEGG" id="tva:4764668"/>
<gene>
    <name evidence="1" type="ORF">TVAG_103360</name>
</gene>
<keyword evidence="2" id="KW-1185">Reference proteome</keyword>
<evidence type="ECO:0000313" key="1">
    <source>
        <dbReference type="EMBL" id="EAY06786.1"/>
    </source>
</evidence>
<organism evidence="1 2">
    <name type="scientific">Trichomonas vaginalis (strain ATCC PRA-98 / G3)</name>
    <dbReference type="NCBI Taxonomy" id="412133"/>
    <lineage>
        <taxon>Eukaryota</taxon>
        <taxon>Metamonada</taxon>
        <taxon>Parabasalia</taxon>
        <taxon>Trichomonadida</taxon>
        <taxon>Trichomonadidae</taxon>
        <taxon>Trichomonas</taxon>
    </lineage>
</organism>
<dbReference type="InterPro" id="IPR016024">
    <property type="entry name" value="ARM-type_fold"/>
</dbReference>
<accession>A2EKP7</accession>
<dbReference type="RefSeq" id="XP_001319009.1">
    <property type="nucleotide sequence ID" value="XM_001318974.1"/>
</dbReference>
<dbReference type="InterPro" id="IPR011989">
    <property type="entry name" value="ARM-like"/>
</dbReference>
<dbReference type="Proteomes" id="UP000001542">
    <property type="component" value="Unassembled WGS sequence"/>
</dbReference>
<dbReference type="EMBL" id="DS113415">
    <property type="protein sequence ID" value="EAY06786.1"/>
    <property type="molecule type" value="Genomic_DNA"/>
</dbReference>
<dbReference type="AlphaFoldDB" id="A2EKP7"/>
<proteinExistence type="predicted"/>
<reference evidence="1" key="1">
    <citation type="submission" date="2006-10" db="EMBL/GenBank/DDBJ databases">
        <authorList>
            <person name="Amadeo P."/>
            <person name="Zhao Q."/>
            <person name="Wortman J."/>
            <person name="Fraser-Liggett C."/>
            <person name="Carlton J."/>
        </authorList>
    </citation>
    <scope>NUCLEOTIDE SEQUENCE</scope>
    <source>
        <strain evidence="1">G3</strain>
    </source>
</reference>
<name>A2EKP7_TRIV3</name>
<evidence type="ECO:0008006" key="3">
    <source>
        <dbReference type="Google" id="ProtNLM"/>
    </source>
</evidence>
<dbReference type="SMR" id="A2EKP7"/>
<dbReference type="Gene3D" id="1.25.10.10">
    <property type="entry name" value="Leucine-rich Repeat Variant"/>
    <property type="match status" value="1"/>
</dbReference>
<sequence>MSDEIHEKTIALLRMQNPDESMKQLYDLIQAYDDFPLVLFNILGDTNLEDNIRFVSLTTLCNMAVNYTDCISEDYYDAFSQTAFEVASSIFLESKEKFSIFAARLICNIIYYITSDYTDQFLNLIENLYQNEKTVDSALDCLIEFQKLAMTLPVELLSPLSELITSNLQNHALETILYYIEDDMQYLMEHALPVIFENYSSFDITGLSFAVEICTYCYIRTYDETCAEFIANAITSDQDVIATSCIDKLYDESSGLYLQPIIIDALLKRISIPNPDPLIDDLCTWSQEILVTTSKTNWGQMKDQVLSFIEEVDDYAYKLRLLYCFLPVMSNSHEFSEFIIQSLETEARGDGICALVALSHSCPSVREESIDLVLQLATDEDFYVQKMSFFALGDFFNGEFNASEERLFRMIEIYECNDGENRISVVYLLRMFVLRMEVFHSSLFGSFFESILEITICSYTDINLYVEYVYLASEMISKCDVPFCDEIANIAMHFSEVLKNSDDEDILASCIEILMSISGHYPENICESDIPLRATLIAVEFIGHGELEANFWKLISQMIKNSPPILNQCGDSIIEKAQHEFSFSKIKSSEIISEILLIMVESMNLDVVEYFCRACASIISAAPSHNMIFNKLFTSLKDILVKNYRYIEDIMLF</sequence>
<dbReference type="VEuPathDB" id="TrichDB:TVAGG3_0931260"/>
<protein>
    <recommendedName>
        <fullName evidence="3">Importin N-terminal domain-containing protein</fullName>
    </recommendedName>
</protein>
<dbReference type="InParanoid" id="A2EKP7"/>
<reference evidence="1" key="2">
    <citation type="journal article" date="2007" name="Science">
        <title>Draft genome sequence of the sexually transmitted pathogen Trichomonas vaginalis.</title>
        <authorList>
            <person name="Carlton J.M."/>
            <person name="Hirt R.P."/>
            <person name="Silva J.C."/>
            <person name="Delcher A.L."/>
            <person name="Schatz M."/>
            <person name="Zhao Q."/>
            <person name="Wortman J.R."/>
            <person name="Bidwell S.L."/>
            <person name="Alsmark U.C.M."/>
            <person name="Besteiro S."/>
            <person name="Sicheritz-Ponten T."/>
            <person name="Noel C.J."/>
            <person name="Dacks J.B."/>
            <person name="Foster P.G."/>
            <person name="Simillion C."/>
            <person name="Van de Peer Y."/>
            <person name="Miranda-Saavedra D."/>
            <person name="Barton G.J."/>
            <person name="Westrop G.D."/>
            <person name="Mueller S."/>
            <person name="Dessi D."/>
            <person name="Fiori P.L."/>
            <person name="Ren Q."/>
            <person name="Paulsen I."/>
            <person name="Zhang H."/>
            <person name="Bastida-Corcuera F.D."/>
            <person name="Simoes-Barbosa A."/>
            <person name="Brown M.T."/>
            <person name="Hayes R.D."/>
            <person name="Mukherjee M."/>
            <person name="Okumura C.Y."/>
            <person name="Schneider R."/>
            <person name="Smith A.J."/>
            <person name="Vanacova S."/>
            <person name="Villalvazo M."/>
            <person name="Haas B.J."/>
            <person name="Pertea M."/>
            <person name="Feldblyum T.V."/>
            <person name="Utterback T.R."/>
            <person name="Shu C.L."/>
            <person name="Osoegawa K."/>
            <person name="de Jong P.J."/>
            <person name="Hrdy I."/>
            <person name="Horvathova L."/>
            <person name="Zubacova Z."/>
            <person name="Dolezal P."/>
            <person name="Malik S.B."/>
            <person name="Logsdon J.M. Jr."/>
            <person name="Henze K."/>
            <person name="Gupta A."/>
            <person name="Wang C.C."/>
            <person name="Dunne R.L."/>
            <person name="Upcroft J.A."/>
            <person name="Upcroft P."/>
            <person name="White O."/>
            <person name="Salzberg S.L."/>
            <person name="Tang P."/>
            <person name="Chiu C.-H."/>
            <person name="Lee Y.-S."/>
            <person name="Embley T.M."/>
            <person name="Coombs G.H."/>
            <person name="Mottram J.C."/>
            <person name="Tachezy J."/>
            <person name="Fraser-Liggett C.M."/>
            <person name="Johnson P.J."/>
        </authorList>
    </citation>
    <scope>NUCLEOTIDE SEQUENCE [LARGE SCALE GENOMIC DNA]</scope>
    <source>
        <strain evidence="1">G3</strain>
    </source>
</reference>
<evidence type="ECO:0000313" key="2">
    <source>
        <dbReference type="Proteomes" id="UP000001542"/>
    </source>
</evidence>